<organism evidence="7 8">
    <name type="scientific">Candidatus Curtissbacteria bacterium GW2011_GWA1_40_16</name>
    <dbReference type="NCBI Taxonomy" id="1618405"/>
    <lineage>
        <taxon>Bacteria</taxon>
        <taxon>Candidatus Curtissiibacteriota</taxon>
    </lineage>
</organism>
<comment type="caution">
    <text evidence="7">The sequence shown here is derived from an EMBL/GenBank/DDBJ whole genome shotgun (WGS) entry which is preliminary data.</text>
</comment>
<dbReference type="GO" id="GO:0046933">
    <property type="term" value="F:proton-transporting ATP synthase activity, rotational mechanism"/>
    <property type="evidence" value="ECO:0007669"/>
    <property type="project" value="InterPro"/>
</dbReference>
<evidence type="ECO:0000256" key="3">
    <source>
        <dbReference type="ARBA" id="ARBA00022781"/>
    </source>
</evidence>
<sequence length="165" mass="18475">MTKIQFDKAVFTPFVNAVYDTNGMYLLIEQLEGLKRFLFKDKEGTISRKAGTFLSSNIASILSQLETLGLEPGDDEKQLQLLDAIIEYLTNMPKVKVTLAFEPSITFVNNLNSVVSKEIGQKVILDISVNQFIFAGAVFEYNGKVKDYSLGQKVDDYIGGYIRNV</sequence>
<evidence type="ECO:0000313" key="8">
    <source>
        <dbReference type="Proteomes" id="UP000034531"/>
    </source>
</evidence>
<accession>A0A0G0TUJ4</accession>
<keyword evidence="4" id="KW-0406">Ion transport</keyword>
<evidence type="ECO:0000256" key="4">
    <source>
        <dbReference type="ARBA" id="ARBA00023065"/>
    </source>
</evidence>
<protein>
    <recommendedName>
        <fullName evidence="9">ATP synthase subunit delta</fullName>
    </recommendedName>
</protein>
<dbReference type="Proteomes" id="UP000034531">
    <property type="component" value="Unassembled WGS sequence"/>
</dbReference>
<evidence type="ECO:0000256" key="6">
    <source>
        <dbReference type="ARBA" id="ARBA00023310"/>
    </source>
</evidence>
<evidence type="ECO:0000256" key="2">
    <source>
        <dbReference type="ARBA" id="ARBA00022448"/>
    </source>
</evidence>
<comment type="subcellular location">
    <subcellularLocation>
        <location evidence="1">Membrane</location>
    </subcellularLocation>
</comment>
<evidence type="ECO:0008006" key="9">
    <source>
        <dbReference type="Google" id="ProtNLM"/>
    </source>
</evidence>
<dbReference type="Pfam" id="PF00213">
    <property type="entry name" value="OSCP"/>
    <property type="match status" value="1"/>
</dbReference>
<reference evidence="7 8" key="1">
    <citation type="journal article" date="2015" name="Nature">
        <title>rRNA introns, odd ribosomes, and small enigmatic genomes across a large radiation of phyla.</title>
        <authorList>
            <person name="Brown C.T."/>
            <person name="Hug L.A."/>
            <person name="Thomas B.C."/>
            <person name="Sharon I."/>
            <person name="Castelle C.J."/>
            <person name="Singh A."/>
            <person name="Wilkins M.J."/>
            <person name="Williams K.H."/>
            <person name="Banfield J.F."/>
        </authorList>
    </citation>
    <scope>NUCLEOTIDE SEQUENCE [LARGE SCALE GENOMIC DNA]</scope>
</reference>
<evidence type="ECO:0000256" key="1">
    <source>
        <dbReference type="ARBA" id="ARBA00004370"/>
    </source>
</evidence>
<name>A0A0G0TUJ4_9BACT</name>
<keyword evidence="6" id="KW-0066">ATP synthesis</keyword>
<dbReference type="InterPro" id="IPR000711">
    <property type="entry name" value="ATPase_OSCP/dsu"/>
</dbReference>
<evidence type="ECO:0000256" key="5">
    <source>
        <dbReference type="ARBA" id="ARBA00023136"/>
    </source>
</evidence>
<dbReference type="AlphaFoldDB" id="A0A0G0TUJ4"/>
<proteinExistence type="predicted"/>
<keyword evidence="3" id="KW-0375">Hydrogen ion transport</keyword>
<dbReference type="EMBL" id="LBYI01000007">
    <property type="protein sequence ID" value="KKR50745.1"/>
    <property type="molecule type" value="Genomic_DNA"/>
</dbReference>
<gene>
    <name evidence="7" type="ORF">UT84_C0007G0016</name>
</gene>
<dbReference type="GO" id="GO:0016020">
    <property type="term" value="C:membrane"/>
    <property type="evidence" value="ECO:0007669"/>
    <property type="project" value="UniProtKB-SubCell"/>
</dbReference>
<evidence type="ECO:0000313" key="7">
    <source>
        <dbReference type="EMBL" id="KKR50745.1"/>
    </source>
</evidence>
<keyword evidence="5" id="KW-0472">Membrane</keyword>
<keyword evidence="2" id="KW-0813">Transport</keyword>